<feature type="compositionally biased region" description="Low complexity" evidence="2">
    <location>
        <begin position="221"/>
        <end position="233"/>
    </location>
</feature>
<dbReference type="Gene3D" id="3.40.50.2300">
    <property type="match status" value="1"/>
</dbReference>
<comment type="caution">
    <text evidence="4">The sequence shown here is derived from an EMBL/GenBank/DDBJ whole genome shotgun (WGS) entry which is preliminary data.</text>
</comment>
<sequence>MDGRGDGAPRRFRLLFVCTGNICRSPFARFHTRALLEMRLGPRWASWFDVASGGTGAVVGSEMHPLSRAQLGPLATHPDVAAFRARQLPARDVELADLVLTVSRSHRSAVLELEPRALRSTFTVREFARLLGSIDPADHAALPADPRERAHALVAAALAERGQGAPVDSEDDAIPDPIQGGAAEHAESARLLHEAVRPLVDAIGAGVPWPVRRRPGPPPGQHAGPQHPGMAPRRPGPPPPMPGGPFGPPPGVPAGPVPAGQGPGGAPPGGPPPHGAPVARPPGVPQGQPSGVSSVLPPGARVPRPPGPVDPLPPDPASAGPPGNGTADGGHHRDGRSSQGPSSQGPSSQGPSSQGPSSQGPSSPVPATPERSPRDGDAAPAPAGRRRRHGWADDDEDLEKAGGQVIEGHGSADGTEGADDAPAPAHSSTRAGR</sequence>
<proteinExistence type="predicted"/>
<dbReference type="EC" id="3.1.3.48" evidence="1"/>
<dbReference type="Proteomes" id="UP001595909">
    <property type="component" value="Unassembled WGS sequence"/>
</dbReference>
<accession>A0ABV9RLH1</accession>
<feature type="compositionally biased region" description="Pro residues" evidence="2">
    <location>
        <begin position="265"/>
        <end position="284"/>
    </location>
</feature>
<reference evidence="5" key="1">
    <citation type="journal article" date="2019" name="Int. J. Syst. Evol. Microbiol.">
        <title>The Global Catalogue of Microorganisms (GCM) 10K type strain sequencing project: providing services to taxonomists for standard genome sequencing and annotation.</title>
        <authorList>
            <consortium name="The Broad Institute Genomics Platform"/>
            <consortium name="The Broad Institute Genome Sequencing Center for Infectious Disease"/>
            <person name="Wu L."/>
            <person name="Ma J."/>
        </authorList>
    </citation>
    <scope>NUCLEOTIDE SEQUENCE [LARGE SCALE GENOMIC DNA]</scope>
    <source>
        <strain evidence="5">CCUG 50347</strain>
    </source>
</reference>
<dbReference type="InterPro" id="IPR023485">
    <property type="entry name" value="Ptyr_pPase"/>
</dbReference>
<dbReference type="InterPro" id="IPR036196">
    <property type="entry name" value="Ptyr_pPase_sf"/>
</dbReference>
<gene>
    <name evidence="4" type="ORF">ACFPEL_16350</name>
</gene>
<evidence type="ECO:0000256" key="1">
    <source>
        <dbReference type="ARBA" id="ARBA00013064"/>
    </source>
</evidence>
<evidence type="ECO:0000313" key="5">
    <source>
        <dbReference type="Proteomes" id="UP001595909"/>
    </source>
</evidence>
<dbReference type="InterPro" id="IPR050438">
    <property type="entry name" value="LMW_PTPase"/>
</dbReference>
<name>A0ABV9RLH1_9PSEU</name>
<dbReference type="RefSeq" id="WP_274188095.1">
    <property type="nucleotide sequence ID" value="NZ_BAABHN010000036.1"/>
</dbReference>
<protein>
    <recommendedName>
        <fullName evidence="1">protein-tyrosine-phosphatase</fullName>
        <ecNumber evidence="1">3.1.3.48</ecNumber>
    </recommendedName>
</protein>
<feature type="region of interest" description="Disordered" evidence="2">
    <location>
        <begin position="210"/>
        <end position="433"/>
    </location>
</feature>
<feature type="compositionally biased region" description="Pro residues" evidence="2">
    <location>
        <begin position="234"/>
        <end position="256"/>
    </location>
</feature>
<feature type="compositionally biased region" description="Low complexity" evidence="2">
    <location>
        <begin position="285"/>
        <end position="302"/>
    </location>
</feature>
<feature type="compositionally biased region" description="Low complexity" evidence="2">
    <location>
        <begin position="337"/>
        <end position="362"/>
    </location>
</feature>
<keyword evidence="5" id="KW-1185">Reference proteome</keyword>
<evidence type="ECO:0000259" key="3">
    <source>
        <dbReference type="SMART" id="SM00226"/>
    </source>
</evidence>
<feature type="region of interest" description="Disordered" evidence="2">
    <location>
        <begin position="161"/>
        <end position="180"/>
    </location>
</feature>
<feature type="domain" description="Phosphotyrosine protein phosphatase I" evidence="3">
    <location>
        <begin position="12"/>
        <end position="202"/>
    </location>
</feature>
<dbReference type="Pfam" id="PF01451">
    <property type="entry name" value="LMWPc"/>
    <property type="match status" value="1"/>
</dbReference>
<organism evidence="4 5">
    <name type="scientific">Actinomycetospora chibensis</name>
    <dbReference type="NCBI Taxonomy" id="663606"/>
    <lineage>
        <taxon>Bacteria</taxon>
        <taxon>Bacillati</taxon>
        <taxon>Actinomycetota</taxon>
        <taxon>Actinomycetes</taxon>
        <taxon>Pseudonocardiales</taxon>
        <taxon>Pseudonocardiaceae</taxon>
        <taxon>Actinomycetospora</taxon>
    </lineage>
</organism>
<dbReference type="PANTHER" id="PTHR11717:SF7">
    <property type="entry name" value="LOW MOLECULAR WEIGHT PHOSPHOTYROSINE PROTEIN PHOSPHATASE"/>
    <property type="match status" value="1"/>
</dbReference>
<dbReference type="SMART" id="SM00226">
    <property type="entry name" value="LMWPc"/>
    <property type="match status" value="1"/>
</dbReference>
<evidence type="ECO:0000313" key="4">
    <source>
        <dbReference type="EMBL" id="MFC4833987.1"/>
    </source>
</evidence>
<evidence type="ECO:0000256" key="2">
    <source>
        <dbReference type="SAM" id="MobiDB-lite"/>
    </source>
</evidence>
<dbReference type="EMBL" id="JBHSIM010000036">
    <property type="protein sequence ID" value="MFC4833987.1"/>
    <property type="molecule type" value="Genomic_DNA"/>
</dbReference>
<dbReference type="SUPFAM" id="SSF52788">
    <property type="entry name" value="Phosphotyrosine protein phosphatases I"/>
    <property type="match status" value="1"/>
</dbReference>
<dbReference type="PANTHER" id="PTHR11717">
    <property type="entry name" value="LOW MOLECULAR WEIGHT PROTEIN TYROSINE PHOSPHATASE"/>
    <property type="match status" value="1"/>
</dbReference>
<feature type="compositionally biased region" description="Pro residues" evidence="2">
    <location>
        <begin position="303"/>
        <end position="316"/>
    </location>
</feature>